<evidence type="ECO:0000256" key="1">
    <source>
        <dbReference type="SAM" id="MobiDB-lite"/>
    </source>
</evidence>
<evidence type="ECO:0000313" key="3">
    <source>
        <dbReference type="WBParaSite" id="ACRNAN_scaffold10022.g28014.t1"/>
    </source>
</evidence>
<reference evidence="3" key="1">
    <citation type="submission" date="2022-11" db="UniProtKB">
        <authorList>
            <consortium name="WormBaseParasite"/>
        </authorList>
    </citation>
    <scope>IDENTIFICATION</scope>
</reference>
<accession>A0A914CEY8</accession>
<name>A0A914CEY8_9BILA</name>
<feature type="compositionally biased region" description="Basic and acidic residues" evidence="1">
    <location>
        <begin position="321"/>
        <end position="330"/>
    </location>
</feature>
<keyword evidence="2" id="KW-1185">Reference proteome</keyword>
<dbReference type="AlphaFoldDB" id="A0A914CEY8"/>
<proteinExistence type="predicted"/>
<organism evidence="2 3">
    <name type="scientific">Acrobeloides nanus</name>
    <dbReference type="NCBI Taxonomy" id="290746"/>
    <lineage>
        <taxon>Eukaryota</taxon>
        <taxon>Metazoa</taxon>
        <taxon>Ecdysozoa</taxon>
        <taxon>Nematoda</taxon>
        <taxon>Chromadorea</taxon>
        <taxon>Rhabditida</taxon>
        <taxon>Tylenchina</taxon>
        <taxon>Cephalobomorpha</taxon>
        <taxon>Cephaloboidea</taxon>
        <taxon>Cephalobidae</taxon>
        <taxon>Acrobeloides</taxon>
    </lineage>
</organism>
<sequence>MGNRIHPEKTFEAKLEQIFLVQHEHTNSSIRRWKAMKGGAPPACDLKILEDFLKEKLQGKKLRYWRVYTLFNRNRTLFFGLTIFSIRNVHGEMVDSGTFRSNSKFSLRNIAGDVPARSVKIWLDAMNPDSSEHNESLIPTEFDMSTAIPCEEIGICVKLMLVFYGIEDIISRQNYKKSIEISQLVDLTSKPQDMVGCSFVTIPGLADKHGSIVDISSQVLQATVEINSGDLQIIQDQNSSYVIKLVEEISSFLDGIVASEYLFAEHEARIHQLNAMSKFMLGELRRMDKSNDDKQDSEPVVPSQCEELPPPNPLFTKKTNVKKDVREETF</sequence>
<dbReference type="WBParaSite" id="ACRNAN_scaffold10022.g28014.t1">
    <property type="protein sequence ID" value="ACRNAN_scaffold10022.g28014.t1"/>
    <property type="gene ID" value="ACRNAN_scaffold10022.g28014"/>
</dbReference>
<evidence type="ECO:0000313" key="2">
    <source>
        <dbReference type="Proteomes" id="UP000887540"/>
    </source>
</evidence>
<dbReference type="Proteomes" id="UP000887540">
    <property type="component" value="Unplaced"/>
</dbReference>
<protein>
    <submittedName>
        <fullName evidence="3">Uncharacterized protein</fullName>
    </submittedName>
</protein>
<feature type="region of interest" description="Disordered" evidence="1">
    <location>
        <begin position="289"/>
        <end position="330"/>
    </location>
</feature>